<feature type="compositionally biased region" description="Basic and acidic residues" evidence="1">
    <location>
        <begin position="288"/>
        <end position="297"/>
    </location>
</feature>
<dbReference type="Pfam" id="PF23302">
    <property type="entry name" value="HTH_DNAJC9"/>
    <property type="match status" value="1"/>
</dbReference>
<dbReference type="InterPro" id="IPR018253">
    <property type="entry name" value="DnaJ_domain_CS"/>
</dbReference>
<dbReference type="PANTHER" id="PTHR44144">
    <property type="entry name" value="DNAJ HOMOLOG SUBFAMILY C MEMBER 9"/>
    <property type="match status" value="1"/>
</dbReference>
<sequence>MGSTAELIWKHFGKRCDLYEVLGVSKTATDKEITKGYRKLALRYHPDKQRGDAAAKADATEKFQAISAIHSILSNQDTRAVYDETGSIAPTDELPDDSSFEMWVDYFAKLFPKVTQEDIVKFENKYRFSEEERRDVLDAYEKLEGDMQAILDSIMLCTDNDEERFAAMIEEEIKAKKSFPRFARWREYMKSHTASKSKKSNESSAQKAKRAAKKEKEAQEAEALMAAILGKQSSALTAKRGRDFGSLISNLEAKYADPPKAKRGKKPRRQDEGYEEPSEEAFLAAQKRLMEGKGKRR</sequence>
<accession>A0AAD5LMI2</accession>
<dbReference type="Pfam" id="PF00226">
    <property type="entry name" value="DnaJ"/>
    <property type="match status" value="1"/>
</dbReference>
<dbReference type="AlphaFoldDB" id="A0AAD5LMI2"/>
<feature type="domain" description="J" evidence="2">
    <location>
        <begin position="17"/>
        <end position="86"/>
    </location>
</feature>
<name>A0AAD5LMI2_PYTIN</name>
<dbReference type="SUPFAM" id="SSF46565">
    <property type="entry name" value="Chaperone J-domain"/>
    <property type="match status" value="1"/>
</dbReference>
<organism evidence="3 4">
    <name type="scientific">Pythium insidiosum</name>
    <name type="common">Pythiosis disease agent</name>
    <dbReference type="NCBI Taxonomy" id="114742"/>
    <lineage>
        <taxon>Eukaryota</taxon>
        <taxon>Sar</taxon>
        <taxon>Stramenopiles</taxon>
        <taxon>Oomycota</taxon>
        <taxon>Peronosporomycetes</taxon>
        <taxon>Pythiales</taxon>
        <taxon>Pythiaceae</taxon>
        <taxon>Pythium</taxon>
    </lineage>
</organism>
<dbReference type="SMART" id="SM00271">
    <property type="entry name" value="DnaJ"/>
    <property type="match status" value="1"/>
</dbReference>
<protein>
    <recommendedName>
        <fullName evidence="2">J domain-containing protein</fullName>
    </recommendedName>
</protein>
<gene>
    <name evidence="3" type="ORF">P43SY_000389</name>
</gene>
<proteinExistence type="predicted"/>
<comment type="caution">
    <text evidence="3">The sequence shown here is derived from an EMBL/GenBank/DDBJ whole genome shotgun (WGS) entry which is preliminary data.</text>
</comment>
<dbReference type="GO" id="GO:0005737">
    <property type="term" value="C:cytoplasm"/>
    <property type="evidence" value="ECO:0007669"/>
    <property type="project" value="TreeGrafter"/>
</dbReference>
<dbReference type="PRINTS" id="PR00625">
    <property type="entry name" value="JDOMAIN"/>
</dbReference>
<reference evidence="3" key="1">
    <citation type="submission" date="2021-12" db="EMBL/GenBank/DDBJ databases">
        <title>Prjna785345.</title>
        <authorList>
            <person name="Rujirawat T."/>
            <person name="Krajaejun T."/>
        </authorList>
    </citation>
    <scope>NUCLEOTIDE SEQUENCE</scope>
    <source>
        <strain evidence="3">Pi057C3</strain>
    </source>
</reference>
<dbReference type="InterPro" id="IPR052594">
    <property type="entry name" value="J_domain-containing_protein"/>
</dbReference>
<dbReference type="GO" id="GO:0031072">
    <property type="term" value="F:heat shock protein binding"/>
    <property type="evidence" value="ECO:0007669"/>
    <property type="project" value="TreeGrafter"/>
</dbReference>
<dbReference type="InterPro" id="IPR056453">
    <property type="entry name" value="HTH_DNAJC9"/>
</dbReference>
<keyword evidence="4" id="KW-1185">Reference proteome</keyword>
<evidence type="ECO:0000313" key="4">
    <source>
        <dbReference type="Proteomes" id="UP001209570"/>
    </source>
</evidence>
<dbReference type="PROSITE" id="PS00636">
    <property type="entry name" value="DNAJ_1"/>
    <property type="match status" value="1"/>
</dbReference>
<dbReference type="GO" id="GO:0005634">
    <property type="term" value="C:nucleus"/>
    <property type="evidence" value="ECO:0007669"/>
    <property type="project" value="TreeGrafter"/>
</dbReference>
<evidence type="ECO:0000259" key="2">
    <source>
        <dbReference type="PROSITE" id="PS50076"/>
    </source>
</evidence>
<dbReference type="InterPro" id="IPR036869">
    <property type="entry name" value="J_dom_sf"/>
</dbReference>
<dbReference type="EMBL" id="JAKCXM010000035">
    <property type="protein sequence ID" value="KAJ0406205.1"/>
    <property type="molecule type" value="Genomic_DNA"/>
</dbReference>
<dbReference type="Proteomes" id="UP001209570">
    <property type="component" value="Unassembled WGS sequence"/>
</dbReference>
<dbReference type="Gene3D" id="1.10.287.110">
    <property type="entry name" value="DnaJ domain"/>
    <property type="match status" value="1"/>
</dbReference>
<feature type="region of interest" description="Disordered" evidence="1">
    <location>
        <begin position="248"/>
        <end position="297"/>
    </location>
</feature>
<feature type="region of interest" description="Disordered" evidence="1">
    <location>
        <begin position="193"/>
        <end position="217"/>
    </location>
</feature>
<dbReference type="PROSITE" id="PS50076">
    <property type="entry name" value="DNAJ_2"/>
    <property type="match status" value="1"/>
</dbReference>
<dbReference type="InterPro" id="IPR001623">
    <property type="entry name" value="DnaJ_domain"/>
</dbReference>
<evidence type="ECO:0000256" key="1">
    <source>
        <dbReference type="SAM" id="MobiDB-lite"/>
    </source>
</evidence>
<evidence type="ECO:0000313" key="3">
    <source>
        <dbReference type="EMBL" id="KAJ0406205.1"/>
    </source>
</evidence>
<dbReference type="CDD" id="cd06257">
    <property type="entry name" value="DnaJ"/>
    <property type="match status" value="1"/>
</dbReference>
<dbReference type="PANTHER" id="PTHR44144:SF1">
    <property type="entry name" value="DNAJ HOMOLOG SUBFAMILY C MEMBER 9"/>
    <property type="match status" value="1"/>
</dbReference>